<evidence type="ECO:0000256" key="4">
    <source>
        <dbReference type="ARBA" id="ARBA00018370"/>
    </source>
</evidence>
<feature type="chain" id="PRO_5006062938" description="Parvulin-like PPIase" evidence="9">
    <location>
        <begin position="24"/>
        <end position="282"/>
    </location>
</feature>
<evidence type="ECO:0000256" key="1">
    <source>
        <dbReference type="ARBA" id="ARBA00000971"/>
    </source>
</evidence>
<feature type="signal peptide" evidence="9">
    <location>
        <begin position="1"/>
        <end position="23"/>
    </location>
</feature>
<evidence type="ECO:0000256" key="6">
    <source>
        <dbReference type="ARBA" id="ARBA00030642"/>
    </source>
</evidence>
<dbReference type="Gene3D" id="3.10.50.40">
    <property type="match status" value="1"/>
</dbReference>
<dbReference type="PANTHER" id="PTHR47245:SF2">
    <property type="entry name" value="PEPTIDYL-PROLYL CIS-TRANS ISOMERASE HP_0175-RELATED"/>
    <property type="match status" value="1"/>
</dbReference>
<evidence type="ECO:0000313" key="11">
    <source>
        <dbReference type="EMBL" id="CUH74664.1"/>
    </source>
</evidence>
<dbReference type="PROSITE" id="PS50198">
    <property type="entry name" value="PPIC_PPIASE_2"/>
    <property type="match status" value="1"/>
</dbReference>
<protein>
    <recommendedName>
        <fullName evidence="4">Parvulin-like PPIase</fullName>
        <ecNumber evidence="3">5.2.1.8</ecNumber>
    </recommendedName>
    <alternativeName>
        <fullName evidence="6">Peptidyl-prolyl cis-trans isomerase plp</fullName>
    </alternativeName>
    <alternativeName>
        <fullName evidence="7">Rotamase plp</fullName>
    </alternativeName>
</protein>
<evidence type="ECO:0000259" key="10">
    <source>
        <dbReference type="PROSITE" id="PS50198"/>
    </source>
</evidence>
<dbReference type="STRING" id="441103.TRN7648_00014"/>
<dbReference type="Pfam" id="PF00639">
    <property type="entry name" value="Rotamase"/>
    <property type="match status" value="1"/>
</dbReference>
<accession>A0A0P1FZR8</accession>
<gene>
    <name evidence="11" type="ORF">TRN7648_00014</name>
</gene>
<dbReference type="PANTHER" id="PTHR47245">
    <property type="entry name" value="PEPTIDYLPROLYL ISOMERASE"/>
    <property type="match status" value="1"/>
</dbReference>
<keyword evidence="5 8" id="KW-0697">Rotamase</keyword>
<evidence type="ECO:0000313" key="12">
    <source>
        <dbReference type="Proteomes" id="UP000054935"/>
    </source>
</evidence>
<comment type="catalytic activity">
    <reaction evidence="1">
        <text>[protein]-peptidylproline (omega=180) = [protein]-peptidylproline (omega=0)</text>
        <dbReference type="Rhea" id="RHEA:16237"/>
        <dbReference type="Rhea" id="RHEA-COMP:10747"/>
        <dbReference type="Rhea" id="RHEA-COMP:10748"/>
        <dbReference type="ChEBI" id="CHEBI:83833"/>
        <dbReference type="ChEBI" id="CHEBI:83834"/>
        <dbReference type="EC" id="5.2.1.8"/>
    </reaction>
</comment>
<evidence type="ECO:0000256" key="8">
    <source>
        <dbReference type="PROSITE-ProRule" id="PRU00278"/>
    </source>
</evidence>
<dbReference type="InterPro" id="IPR027304">
    <property type="entry name" value="Trigger_fact/SurA_dom_sf"/>
</dbReference>
<proteinExistence type="inferred from homology"/>
<dbReference type="SUPFAM" id="SSF109998">
    <property type="entry name" value="Triger factor/SurA peptide-binding domain-like"/>
    <property type="match status" value="1"/>
</dbReference>
<dbReference type="Proteomes" id="UP000054935">
    <property type="component" value="Unassembled WGS sequence"/>
</dbReference>
<comment type="similarity">
    <text evidence="2">Belongs to the PpiC/parvulin rotamase family.</text>
</comment>
<dbReference type="SUPFAM" id="SSF54534">
    <property type="entry name" value="FKBP-like"/>
    <property type="match status" value="1"/>
</dbReference>
<dbReference type="InterPro" id="IPR000297">
    <property type="entry name" value="PPIase_PpiC"/>
</dbReference>
<dbReference type="InterPro" id="IPR050245">
    <property type="entry name" value="PrsA_foldase"/>
</dbReference>
<name>A0A0P1FZR8_9RHOB</name>
<keyword evidence="12" id="KW-1185">Reference proteome</keyword>
<evidence type="ECO:0000256" key="7">
    <source>
        <dbReference type="ARBA" id="ARBA00031484"/>
    </source>
</evidence>
<keyword evidence="9" id="KW-0732">Signal</keyword>
<keyword evidence="8 11" id="KW-0413">Isomerase</keyword>
<evidence type="ECO:0000256" key="9">
    <source>
        <dbReference type="SAM" id="SignalP"/>
    </source>
</evidence>
<dbReference type="EC" id="5.2.1.8" evidence="3"/>
<evidence type="ECO:0000256" key="2">
    <source>
        <dbReference type="ARBA" id="ARBA00007656"/>
    </source>
</evidence>
<dbReference type="InterPro" id="IPR046357">
    <property type="entry name" value="PPIase_dom_sf"/>
</dbReference>
<dbReference type="RefSeq" id="WP_058245610.1">
    <property type="nucleotide sequence ID" value="NZ_CYSE01000001.1"/>
</dbReference>
<dbReference type="GO" id="GO:0003755">
    <property type="term" value="F:peptidyl-prolyl cis-trans isomerase activity"/>
    <property type="evidence" value="ECO:0007669"/>
    <property type="project" value="UniProtKB-KW"/>
</dbReference>
<reference evidence="11 12" key="1">
    <citation type="submission" date="2015-09" db="EMBL/GenBank/DDBJ databases">
        <authorList>
            <consortium name="Swine Surveillance"/>
        </authorList>
    </citation>
    <scope>NUCLEOTIDE SEQUENCE [LARGE SCALE GENOMIC DNA]</scope>
    <source>
        <strain evidence="11 12">CECT 7648</strain>
    </source>
</reference>
<dbReference type="OrthoDB" id="14196at2"/>
<evidence type="ECO:0000256" key="5">
    <source>
        <dbReference type="ARBA" id="ARBA00023110"/>
    </source>
</evidence>
<dbReference type="EMBL" id="CYSE01000001">
    <property type="protein sequence ID" value="CUH74664.1"/>
    <property type="molecule type" value="Genomic_DNA"/>
</dbReference>
<sequence>MSKTLKTLTAVALSVALALPVSAEEVTADTVVATVNGKEITLGHMLAIRATLPEQYQQMPNDALWEGIMDQIVQQEALAQSKDAHESRRVKVALDNERRSLLASEAITVVAERAATDEAIEALYKSQYVDGDKGVEYNASHILVETKEEAEAILIEVKGGADFAATAQAKSTGPSGPNGGSLGWFAAGMMVEPFQNAVEAMNPGDVTGPVQTQFGWHVIKLNETRTQEAPALEAVRGQLVQQIQQQAVQDRIAKLVADADVTRKGIADFDTSVLSNVELLEE</sequence>
<organism evidence="11 12">
    <name type="scientific">Tropicibacter naphthalenivorans</name>
    <dbReference type="NCBI Taxonomy" id="441103"/>
    <lineage>
        <taxon>Bacteria</taxon>
        <taxon>Pseudomonadati</taxon>
        <taxon>Pseudomonadota</taxon>
        <taxon>Alphaproteobacteria</taxon>
        <taxon>Rhodobacterales</taxon>
        <taxon>Roseobacteraceae</taxon>
        <taxon>Tropicibacter</taxon>
    </lineage>
</organism>
<dbReference type="AlphaFoldDB" id="A0A0P1FZR8"/>
<feature type="domain" description="PpiC" evidence="10">
    <location>
        <begin position="134"/>
        <end position="223"/>
    </location>
</feature>
<evidence type="ECO:0000256" key="3">
    <source>
        <dbReference type="ARBA" id="ARBA00013194"/>
    </source>
</evidence>